<reference evidence="2" key="1">
    <citation type="journal article" date="2019" name="Int. J. Syst. Evol. Microbiol.">
        <title>The Global Catalogue of Microorganisms (GCM) 10K type strain sequencing project: providing services to taxonomists for standard genome sequencing and annotation.</title>
        <authorList>
            <consortium name="The Broad Institute Genomics Platform"/>
            <consortium name="The Broad Institute Genome Sequencing Center for Infectious Disease"/>
            <person name="Wu L."/>
            <person name="Ma J."/>
        </authorList>
    </citation>
    <scope>NUCLEOTIDE SEQUENCE [LARGE SCALE GENOMIC DNA]</scope>
    <source>
        <strain evidence="2">CCUG 59778</strain>
    </source>
</reference>
<keyword evidence="2" id="KW-1185">Reference proteome</keyword>
<proteinExistence type="predicted"/>
<protein>
    <submittedName>
        <fullName evidence="1">Uncharacterized protein</fullName>
    </submittedName>
</protein>
<name>A0ABV8X7V9_9LACT</name>
<accession>A0ABV8X7V9</accession>
<comment type="caution">
    <text evidence="1">The sequence shown here is derived from an EMBL/GenBank/DDBJ whole genome shotgun (WGS) entry which is preliminary data.</text>
</comment>
<gene>
    <name evidence="1" type="ORF">ACFOZY_08070</name>
</gene>
<organism evidence="1 2">
    <name type="scientific">Chungangia koreensis</name>
    <dbReference type="NCBI Taxonomy" id="752657"/>
    <lineage>
        <taxon>Bacteria</taxon>
        <taxon>Bacillati</taxon>
        <taxon>Bacillota</taxon>
        <taxon>Bacilli</taxon>
        <taxon>Lactobacillales</taxon>
        <taxon>Chungangia</taxon>
    </lineage>
</organism>
<sequence>MWNLYGDAFYWYVLTPDVHLKTLNIILKALKTVGDNSVYDRIFYRMEWTKLRI</sequence>
<evidence type="ECO:0000313" key="1">
    <source>
        <dbReference type="EMBL" id="MFC4410377.1"/>
    </source>
</evidence>
<dbReference type="RefSeq" id="WP_378154149.1">
    <property type="nucleotide sequence ID" value="NZ_JBHSEC010000014.1"/>
</dbReference>
<evidence type="ECO:0000313" key="2">
    <source>
        <dbReference type="Proteomes" id="UP001595817"/>
    </source>
</evidence>
<dbReference type="EMBL" id="JBHSEC010000014">
    <property type="protein sequence ID" value="MFC4410377.1"/>
    <property type="molecule type" value="Genomic_DNA"/>
</dbReference>
<dbReference type="Proteomes" id="UP001595817">
    <property type="component" value="Unassembled WGS sequence"/>
</dbReference>